<reference evidence="2 3" key="1">
    <citation type="submission" date="2018-03" db="EMBL/GenBank/DDBJ databases">
        <authorList>
            <person name="Gully D."/>
        </authorList>
    </citation>
    <scope>NUCLEOTIDE SEQUENCE [LARGE SCALE GENOMIC DNA]</scope>
    <source>
        <strain evidence="2">ORS3257</strain>
    </source>
</reference>
<dbReference type="AlphaFoldDB" id="A0A2U3PRP7"/>
<dbReference type="KEGG" id="bvz:BRAD3257_0654"/>
<dbReference type="Proteomes" id="UP000246085">
    <property type="component" value="Chromosome BRAD3257"/>
</dbReference>
<protein>
    <submittedName>
        <fullName evidence="2">Uncharacterized protein</fullName>
    </submittedName>
</protein>
<evidence type="ECO:0000313" key="2">
    <source>
        <dbReference type="EMBL" id="SPP91814.1"/>
    </source>
</evidence>
<organism evidence="2 3">
    <name type="scientific">Bradyrhizobium vignae</name>
    <dbReference type="NCBI Taxonomy" id="1549949"/>
    <lineage>
        <taxon>Bacteria</taxon>
        <taxon>Pseudomonadati</taxon>
        <taxon>Pseudomonadota</taxon>
        <taxon>Alphaproteobacteria</taxon>
        <taxon>Hyphomicrobiales</taxon>
        <taxon>Nitrobacteraceae</taxon>
        <taxon>Bradyrhizobium</taxon>
    </lineage>
</organism>
<accession>A0A2U3PRP7</accession>
<evidence type="ECO:0000313" key="3">
    <source>
        <dbReference type="Proteomes" id="UP000246085"/>
    </source>
</evidence>
<dbReference type="Proteomes" id="UP000669317">
    <property type="component" value="Unassembled WGS sequence"/>
</dbReference>
<evidence type="ECO:0000313" key="4">
    <source>
        <dbReference type="Proteomes" id="UP000669317"/>
    </source>
</evidence>
<sequence>MHPAIMAMAAATQLLTPISDAIPKFNVEATCRASVEADKAMSLSLPQSFDKCLSDENSAREQLGPIWSSYSPAVRSQCEGEATIGEASYVDLLTCLQMTDGSVTTSAAALKGASKKKKGPN</sequence>
<gene>
    <name evidence="2" type="ORF">BRAD3257_0654</name>
    <name evidence="1" type="ORF">JWS04_09150</name>
</gene>
<keyword evidence="4" id="KW-1185">Reference proteome</keyword>
<accession>A0A4Q0R2P4</accession>
<reference evidence="1 4" key="2">
    <citation type="submission" date="2021-03" db="EMBL/GenBank/DDBJ databases">
        <title>Genome Sequence of Bradyrhizobium vignae strain ISRA400.</title>
        <authorList>
            <person name="Tisa L.S."/>
            <person name="Svistoonoff S."/>
            <person name="Hocher V."/>
            <person name="Fall S."/>
            <person name="Zaiya A."/>
            <person name="Naing D."/>
            <person name="Niang N."/>
            <person name="Diouf A."/>
            <person name="Dasylva M.C."/>
            <person name="Toure O."/>
            <person name="Gueye M."/>
            <person name="Gully D."/>
            <person name="Tisseyre P."/>
            <person name="Simpson S."/>
            <person name="Morris K."/>
            <person name="Thomas W.K."/>
        </authorList>
    </citation>
    <scope>NUCLEOTIDE SEQUENCE [LARGE SCALE GENOMIC DNA]</scope>
    <source>
        <strain evidence="1 4">ISRA400</strain>
    </source>
</reference>
<evidence type="ECO:0000313" key="1">
    <source>
        <dbReference type="EMBL" id="MBP0111250.1"/>
    </source>
</evidence>
<dbReference type="EMBL" id="JAGIKT010000016">
    <property type="protein sequence ID" value="MBP0111250.1"/>
    <property type="molecule type" value="Genomic_DNA"/>
</dbReference>
<proteinExistence type="predicted"/>
<name>A0A2U3PRP7_9BRAD</name>
<dbReference type="EMBL" id="LS398110">
    <property type="protein sequence ID" value="SPP91814.1"/>
    <property type="molecule type" value="Genomic_DNA"/>
</dbReference>
<dbReference type="OrthoDB" id="7960860at2"/>
<dbReference type="RefSeq" id="WP_122400602.1">
    <property type="nucleotide sequence ID" value="NZ_JAGIKT010000016.1"/>
</dbReference>